<name>A0AAV4UN33_CAEEX</name>
<accession>A0AAV4UN33</accession>
<feature type="region of interest" description="Disordered" evidence="1">
    <location>
        <begin position="15"/>
        <end position="34"/>
    </location>
</feature>
<sequence>MRFFFKLKCLKFHSPENISPNNSSPNMSDQAEQSRRQKLLQHHIEFLEVDLTDGQSKLCHLPMALFQTFEILKIAKSELFTIILHQDFDNFGDSKPFMMQKKK</sequence>
<evidence type="ECO:0000313" key="3">
    <source>
        <dbReference type="Proteomes" id="UP001054945"/>
    </source>
</evidence>
<organism evidence="2 3">
    <name type="scientific">Caerostris extrusa</name>
    <name type="common">Bark spider</name>
    <name type="synonym">Caerostris bankana</name>
    <dbReference type="NCBI Taxonomy" id="172846"/>
    <lineage>
        <taxon>Eukaryota</taxon>
        <taxon>Metazoa</taxon>
        <taxon>Ecdysozoa</taxon>
        <taxon>Arthropoda</taxon>
        <taxon>Chelicerata</taxon>
        <taxon>Arachnida</taxon>
        <taxon>Araneae</taxon>
        <taxon>Araneomorphae</taxon>
        <taxon>Entelegynae</taxon>
        <taxon>Araneoidea</taxon>
        <taxon>Araneidae</taxon>
        <taxon>Caerostris</taxon>
    </lineage>
</organism>
<gene>
    <name evidence="2" type="ORF">CEXT_239551</name>
</gene>
<proteinExistence type="predicted"/>
<reference evidence="2 3" key="1">
    <citation type="submission" date="2021-06" db="EMBL/GenBank/DDBJ databases">
        <title>Caerostris extrusa draft genome.</title>
        <authorList>
            <person name="Kono N."/>
            <person name="Arakawa K."/>
        </authorList>
    </citation>
    <scope>NUCLEOTIDE SEQUENCE [LARGE SCALE GENOMIC DNA]</scope>
</reference>
<comment type="caution">
    <text evidence="2">The sequence shown here is derived from an EMBL/GenBank/DDBJ whole genome shotgun (WGS) entry which is preliminary data.</text>
</comment>
<feature type="compositionally biased region" description="Low complexity" evidence="1">
    <location>
        <begin position="15"/>
        <end position="26"/>
    </location>
</feature>
<dbReference type="EMBL" id="BPLR01013165">
    <property type="protein sequence ID" value="GIY59120.1"/>
    <property type="molecule type" value="Genomic_DNA"/>
</dbReference>
<dbReference type="AlphaFoldDB" id="A0AAV4UN33"/>
<evidence type="ECO:0000256" key="1">
    <source>
        <dbReference type="SAM" id="MobiDB-lite"/>
    </source>
</evidence>
<keyword evidence="3" id="KW-1185">Reference proteome</keyword>
<protein>
    <submittedName>
        <fullName evidence="2">Uncharacterized protein</fullName>
    </submittedName>
</protein>
<dbReference type="Proteomes" id="UP001054945">
    <property type="component" value="Unassembled WGS sequence"/>
</dbReference>
<evidence type="ECO:0000313" key="2">
    <source>
        <dbReference type="EMBL" id="GIY59120.1"/>
    </source>
</evidence>